<dbReference type="InterPro" id="IPR027596">
    <property type="entry name" value="AmmeMemoSam_rS"/>
</dbReference>
<dbReference type="GO" id="GO:0046872">
    <property type="term" value="F:metal ion binding"/>
    <property type="evidence" value="ECO:0007669"/>
    <property type="project" value="UniProtKB-KW"/>
</dbReference>
<dbReference type="Gene3D" id="3.20.20.70">
    <property type="entry name" value="Aldolase class I"/>
    <property type="match status" value="1"/>
</dbReference>
<evidence type="ECO:0000256" key="1">
    <source>
        <dbReference type="ARBA" id="ARBA00001966"/>
    </source>
</evidence>
<name>A0A0F9SF44_9ZZZZ</name>
<reference evidence="8" key="1">
    <citation type="journal article" date="2015" name="Nature">
        <title>Complex archaea that bridge the gap between prokaryotes and eukaryotes.</title>
        <authorList>
            <person name="Spang A."/>
            <person name="Saw J.H."/>
            <person name="Jorgensen S.L."/>
            <person name="Zaremba-Niedzwiedzka K."/>
            <person name="Martijn J."/>
            <person name="Lind A.E."/>
            <person name="van Eijk R."/>
            <person name="Schleper C."/>
            <person name="Guy L."/>
            <person name="Ettema T.J."/>
        </authorList>
    </citation>
    <scope>NUCLEOTIDE SEQUENCE</scope>
</reference>
<dbReference type="GO" id="GO:0003824">
    <property type="term" value="F:catalytic activity"/>
    <property type="evidence" value="ECO:0007669"/>
    <property type="project" value="InterPro"/>
</dbReference>
<keyword evidence="5" id="KW-0408">Iron</keyword>
<dbReference type="Pfam" id="PF04055">
    <property type="entry name" value="Radical_SAM"/>
    <property type="match status" value="1"/>
</dbReference>
<organism evidence="8">
    <name type="scientific">marine sediment metagenome</name>
    <dbReference type="NCBI Taxonomy" id="412755"/>
    <lineage>
        <taxon>unclassified sequences</taxon>
        <taxon>metagenomes</taxon>
        <taxon>ecological metagenomes</taxon>
    </lineage>
</organism>
<evidence type="ECO:0000256" key="3">
    <source>
        <dbReference type="ARBA" id="ARBA00022691"/>
    </source>
</evidence>
<keyword evidence="3" id="KW-0949">S-adenosyl-L-methionine</keyword>
<evidence type="ECO:0000313" key="8">
    <source>
        <dbReference type="EMBL" id="KKN28003.1"/>
    </source>
</evidence>
<dbReference type="InterPro" id="IPR016431">
    <property type="entry name" value="Pyrv-formate_lyase-activ_prd"/>
</dbReference>
<dbReference type="AlphaFoldDB" id="A0A0F9SF44"/>
<dbReference type="SFLD" id="SFLDG01101">
    <property type="entry name" value="Uncharacterised_Radical_SAM_Su"/>
    <property type="match status" value="1"/>
</dbReference>
<evidence type="ECO:0000256" key="5">
    <source>
        <dbReference type="ARBA" id="ARBA00023004"/>
    </source>
</evidence>
<evidence type="ECO:0000259" key="7">
    <source>
        <dbReference type="PROSITE" id="PS51918"/>
    </source>
</evidence>
<evidence type="ECO:0000256" key="2">
    <source>
        <dbReference type="ARBA" id="ARBA00022485"/>
    </source>
</evidence>
<dbReference type="InterPro" id="IPR034457">
    <property type="entry name" value="Organic_radical-activating"/>
</dbReference>
<dbReference type="InterPro" id="IPR013785">
    <property type="entry name" value="Aldolase_TIM"/>
</dbReference>
<keyword evidence="6" id="KW-0411">Iron-sulfur</keyword>
<dbReference type="SFLD" id="SFLDS00029">
    <property type="entry name" value="Radical_SAM"/>
    <property type="match status" value="1"/>
</dbReference>
<dbReference type="GO" id="GO:0051539">
    <property type="term" value="F:4 iron, 4 sulfur cluster binding"/>
    <property type="evidence" value="ECO:0007669"/>
    <property type="project" value="UniProtKB-KW"/>
</dbReference>
<evidence type="ECO:0000256" key="6">
    <source>
        <dbReference type="ARBA" id="ARBA00023014"/>
    </source>
</evidence>
<dbReference type="PIRSF" id="PIRSF004869">
    <property type="entry name" value="PflX_prd"/>
    <property type="match status" value="1"/>
</dbReference>
<proteinExistence type="predicted"/>
<dbReference type="EMBL" id="LAZR01002598">
    <property type="protein sequence ID" value="KKN28003.1"/>
    <property type="molecule type" value="Genomic_DNA"/>
</dbReference>
<dbReference type="PANTHER" id="PTHR30352:SF5">
    <property type="entry name" value="PYRUVATE FORMATE-LYASE 1-ACTIVATING ENZYME"/>
    <property type="match status" value="1"/>
</dbReference>
<dbReference type="SUPFAM" id="SSF102114">
    <property type="entry name" value="Radical SAM enzymes"/>
    <property type="match status" value="1"/>
</dbReference>
<dbReference type="PANTHER" id="PTHR30352">
    <property type="entry name" value="PYRUVATE FORMATE-LYASE-ACTIVATING ENZYME"/>
    <property type="match status" value="1"/>
</dbReference>
<dbReference type="PROSITE" id="PS51918">
    <property type="entry name" value="RADICAL_SAM"/>
    <property type="match status" value="1"/>
</dbReference>
<dbReference type="CDD" id="cd01335">
    <property type="entry name" value="Radical_SAM"/>
    <property type="match status" value="1"/>
</dbReference>
<evidence type="ECO:0000256" key="4">
    <source>
        <dbReference type="ARBA" id="ARBA00022723"/>
    </source>
</evidence>
<gene>
    <name evidence="8" type="ORF">LCGC14_0858830</name>
</gene>
<keyword evidence="2" id="KW-0004">4Fe-4S</keyword>
<feature type="domain" description="Radical SAM core" evidence="7">
    <location>
        <begin position="68"/>
        <end position="298"/>
    </location>
</feature>
<accession>A0A0F9SF44</accession>
<keyword evidence="4" id="KW-0479">Metal-binding</keyword>
<sequence length="298" mass="33803">MNKKKALFWRKTDDVLRCELCPQLCTIDENNVGLCLVRKNIDNELYTLSYGRISSKALDPIEKKPLYRFYPGSTILSIGGIGCNLGCPFCQNYRISHPKEFSLQGDEEEAMADITDVLPVNELLKEALDAKPYGNIGVAYTYNEPFMSYEYLLDACQKIKEHGLKNVLVTNGYYNPKPFNKLLPYIDAMNIDLKGFTDDVYKQLEAHLGPVKKTIQTAAQSCHVEVTTLLVPGLNDDEEQIEKMVTWLADEIDSSIPLHISRYFPAHGYKAEPTPIETMKKAEEIAKKKLKYVYLGNV</sequence>
<dbReference type="InterPro" id="IPR007197">
    <property type="entry name" value="rSAM"/>
</dbReference>
<dbReference type="NCBIfam" id="TIGR04337">
    <property type="entry name" value="AmmeMemoSam_rS"/>
    <property type="match status" value="1"/>
</dbReference>
<comment type="cofactor">
    <cofactor evidence="1">
        <name>[4Fe-4S] cluster</name>
        <dbReference type="ChEBI" id="CHEBI:49883"/>
    </cofactor>
</comment>
<dbReference type="InterPro" id="IPR058240">
    <property type="entry name" value="rSAM_sf"/>
</dbReference>
<protein>
    <recommendedName>
        <fullName evidence="7">Radical SAM core domain-containing protein</fullName>
    </recommendedName>
</protein>
<comment type="caution">
    <text evidence="8">The sequence shown here is derived from an EMBL/GenBank/DDBJ whole genome shotgun (WGS) entry which is preliminary data.</text>
</comment>